<keyword evidence="3" id="KW-1185">Reference proteome</keyword>
<feature type="compositionally biased region" description="Polar residues" evidence="1">
    <location>
        <begin position="352"/>
        <end position="361"/>
    </location>
</feature>
<sequence>MTQSQSPQSSNSSSISSTEYHTQWCPVCDRQIAPKRTQVPIPPEPTVIPPYVHSQRKRRGFLEGTTSQLKQAQAFAKQQQQQHQPQRLRTVIDQGPCPLYCSEECRLEDITSRSSWRGADDDKYPTYSLYPFTTNNSSGSDPDETDSISTSSTSDSLPSPTEELPPKKSSSYSSFPFKTSSSPATSSPSLITAHASSSLMSSGALDNDFLPLVPPKRPFVTAEQRSKSFQHPPSRPSTASSVATPRYRNGSCERSTPCSLPTNTDDLLSKFSLSFSRRSESRVSLYSGTSTPDYGAHAPLSTSPSRRPLAAHGLLVPDILTSRPSTCSSRPPTARRNSSTSSISNRSRTGSMASVGSSRPSIHSPLGQYGSDSELEEEEEEYAPRSPVSASGYCSPFEKRPALETRSWSNDNFKTVTLKSSRRSAPPSRPDGKRLFLFPTD</sequence>
<protein>
    <submittedName>
        <fullName evidence="2">Uncharacterized protein</fullName>
    </submittedName>
</protein>
<dbReference type="EMBL" id="JAYKXP010000006">
    <property type="protein sequence ID" value="KAK7056922.1"/>
    <property type="molecule type" value="Genomic_DNA"/>
</dbReference>
<reference evidence="2 3" key="1">
    <citation type="submission" date="2024-01" db="EMBL/GenBank/DDBJ databases">
        <title>A draft genome for a cacao thread blight-causing isolate of Paramarasmius palmivorus.</title>
        <authorList>
            <person name="Baruah I.K."/>
            <person name="Bukari Y."/>
            <person name="Amoako-Attah I."/>
            <person name="Meinhardt L.W."/>
            <person name="Bailey B.A."/>
            <person name="Cohen S.P."/>
        </authorList>
    </citation>
    <scope>NUCLEOTIDE SEQUENCE [LARGE SCALE GENOMIC DNA]</scope>
    <source>
        <strain evidence="2 3">GH-12</strain>
    </source>
</reference>
<proteinExistence type="predicted"/>
<organism evidence="2 3">
    <name type="scientific">Paramarasmius palmivorus</name>
    <dbReference type="NCBI Taxonomy" id="297713"/>
    <lineage>
        <taxon>Eukaryota</taxon>
        <taxon>Fungi</taxon>
        <taxon>Dikarya</taxon>
        <taxon>Basidiomycota</taxon>
        <taxon>Agaricomycotina</taxon>
        <taxon>Agaricomycetes</taxon>
        <taxon>Agaricomycetidae</taxon>
        <taxon>Agaricales</taxon>
        <taxon>Marasmiineae</taxon>
        <taxon>Marasmiaceae</taxon>
        <taxon>Paramarasmius</taxon>
    </lineage>
</organism>
<evidence type="ECO:0000313" key="2">
    <source>
        <dbReference type="EMBL" id="KAK7056922.1"/>
    </source>
</evidence>
<feature type="region of interest" description="Disordered" evidence="1">
    <location>
        <begin position="417"/>
        <end position="441"/>
    </location>
</feature>
<feature type="compositionally biased region" description="Low complexity" evidence="1">
    <location>
        <begin position="147"/>
        <end position="189"/>
    </location>
</feature>
<comment type="caution">
    <text evidence="2">The sequence shown here is derived from an EMBL/GenBank/DDBJ whole genome shotgun (WGS) entry which is preliminary data.</text>
</comment>
<feature type="compositionally biased region" description="Low complexity" evidence="1">
    <location>
        <begin position="321"/>
        <end position="351"/>
    </location>
</feature>
<feature type="region of interest" description="Disordered" evidence="1">
    <location>
        <begin position="130"/>
        <end position="190"/>
    </location>
</feature>
<gene>
    <name evidence="2" type="ORF">VNI00_002640</name>
</gene>
<feature type="region of interest" description="Disordered" evidence="1">
    <location>
        <begin position="214"/>
        <end position="259"/>
    </location>
</feature>
<evidence type="ECO:0000313" key="3">
    <source>
        <dbReference type="Proteomes" id="UP001383192"/>
    </source>
</evidence>
<name>A0AAW0DYV8_9AGAR</name>
<feature type="compositionally biased region" description="Polar residues" evidence="1">
    <location>
        <begin position="227"/>
        <end position="243"/>
    </location>
</feature>
<accession>A0AAW0DYV8</accession>
<dbReference type="Proteomes" id="UP001383192">
    <property type="component" value="Unassembled WGS sequence"/>
</dbReference>
<dbReference type="AlphaFoldDB" id="A0AAW0DYV8"/>
<feature type="region of interest" description="Disordered" evidence="1">
    <location>
        <begin position="282"/>
        <end position="396"/>
    </location>
</feature>
<evidence type="ECO:0000256" key="1">
    <source>
        <dbReference type="SAM" id="MobiDB-lite"/>
    </source>
</evidence>